<proteinExistence type="predicted"/>
<keyword evidence="1" id="KW-0732">Signal</keyword>
<comment type="caution">
    <text evidence="2">The sequence shown here is derived from an EMBL/GenBank/DDBJ whole genome shotgun (WGS) entry which is preliminary data.</text>
</comment>
<dbReference type="Pfam" id="PF01963">
    <property type="entry name" value="TraB_PrgY_gumN"/>
    <property type="match status" value="1"/>
</dbReference>
<dbReference type="Proteomes" id="UP001165122">
    <property type="component" value="Unassembled WGS sequence"/>
</dbReference>
<feature type="signal peptide" evidence="1">
    <location>
        <begin position="1"/>
        <end position="18"/>
    </location>
</feature>
<feature type="chain" id="PRO_5040823277" evidence="1">
    <location>
        <begin position="19"/>
        <end position="342"/>
    </location>
</feature>
<dbReference type="PANTHER" id="PTHR21530">
    <property type="entry name" value="PHEROMONE SHUTDOWN PROTEIN"/>
    <property type="match status" value="1"/>
</dbReference>
<keyword evidence="3" id="KW-1185">Reference proteome</keyword>
<evidence type="ECO:0000313" key="2">
    <source>
        <dbReference type="EMBL" id="GMI16560.1"/>
    </source>
</evidence>
<evidence type="ECO:0000313" key="3">
    <source>
        <dbReference type="Proteomes" id="UP001165122"/>
    </source>
</evidence>
<dbReference type="PANTHER" id="PTHR21530:SF7">
    <property type="entry name" value="TRAB DOMAIN-CONTAINING PROTEIN"/>
    <property type="match status" value="1"/>
</dbReference>
<reference evidence="3" key="1">
    <citation type="journal article" date="2023" name="Commun. Biol.">
        <title>Genome analysis of Parmales, the sister group of diatoms, reveals the evolutionary specialization of diatoms from phago-mixotrophs to photoautotrophs.</title>
        <authorList>
            <person name="Ban H."/>
            <person name="Sato S."/>
            <person name="Yoshikawa S."/>
            <person name="Yamada K."/>
            <person name="Nakamura Y."/>
            <person name="Ichinomiya M."/>
            <person name="Sato N."/>
            <person name="Blanc-Mathieu R."/>
            <person name="Endo H."/>
            <person name="Kuwata A."/>
            <person name="Ogata H."/>
        </authorList>
    </citation>
    <scope>NUCLEOTIDE SEQUENCE [LARGE SCALE GENOMIC DNA]</scope>
    <source>
        <strain evidence="3">NIES 3700</strain>
    </source>
</reference>
<protein>
    <submittedName>
        <fullName evidence="2">Uncharacterized protein</fullName>
    </submittedName>
</protein>
<dbReference type="EMBL" id="BRXW01000255">
    <property type="protein sequence ID" value="GMI16560.1"/>
    <property type="molecule type" value="Genomic_DNA"/>
</dbReference>
<sequence length="342" mass="39017">MLSFLPLLLLLPFSSTSSTSHLRLPLSSLHPSYEGPLYLNLTFLGTAHISTTSSNDVKALYEEAQFDHVLLELCQERIGPMLLTAQNIVLPKSSPRGLMETLQSKYASDLNVTLGCDFLAALEAGSGSTIHLIDRRVSTTMARISSSMSRFQRLKFSTDLMWQIFKSVFESKRKIKKYLEEIMSGDNDMLTLEMNKLKKRHKNIYNVVVRERDIWLSESIRQCLETESRRIYRRRMIDEDDRNEMDAWKDYIYQCVTGSLGPAKDSMSEDDLKRIESSFGERRVEEENDCLANVLIVIGKGHLDNCVKAVEKCQKVDLAPLASPKFGEEEGVEIEEIPKVYL</sequence>
<organism evidence="2 3">
    <name type="scientific">Triparma laevis f. longispina</name>
    <dbReference type="NCBI Taxonomy" id="1714387"/>
    <lineage>
        <taxon>Eukaryota</taxon>
        <taxon>Sar</taxon>
        <taxon>Stramenopiles</taxon>
        <taxon>Ochrophyta</taxon>
        <taxon>Bolidophyceae</taxon>
        <taxon>Parmales</taxon>
        <taxon>Triparmaceae</taxon>
        <taxon>Triparma</taxon>
    </lineage>
</organism>
<gene>
    <name evidence="2" type="ORF">TrLO_g719</name>
</gene>
<dbReference type="InterPro" id="IPR046345">
    <property type="entry name" value="TraB_PrgY-like"/>
</dbReference>
<dbReference type="CDD" id="cd14726">
    <property type="entry name" value="TraB_PrgY-like"/>
    <property type="match status" value="1"/>
</dbReference>
<dbReference type="InterPro" id="IPR002816">
    <property type="entry name" value="TraB/PrgY/GumN_fam"/>
</dbReference>
<name>A0A9W7FQZ3_9STRA</name>
<accession>A0A9W7FQZ3</accession>
<evidence type="ECO:0000256" key="1">
    <source>
        <dbReference type="SAM" id="SignalP"/>
    </source>
</evidence>
<dbReference type="OrthoDB" id="45039at2759"/>
<dbReference type="AlphaFoldDB" id="A0A9W7FQZ3"/>